<reference evidence="2" key="1">
    <citation type="submission" date="2011-02" db="EMBL/GenBank/DDBJ databases">
        <title>The complete genome of Planctomyces brasiliensis DSM 5305.</title>
        <authorList>
            <person name="Lucas S."/>
            <person name="Copeland A."/>
            <person name="Lapidus A."/>
            <person name="Bruce D."/>
            <person name="Goodwin L."/>
            <person name="Pitluck S."/>
            <person name="Kyrpides N."/>
            <person name="Mavromatis K."/>
            <person name="Pagani I."/>
            <person name="Ivanova N."/>
            <person name="Ovchinnikova G."/>
            <person name="Lu M."/>
            <person name="Detter J.C."/>
            <person name="Han C."/>
            <person name="Land M."/>
            <person name="Hauser L."/>
            <person name="Markowitz V."/>
            <person name="Cheng J.-F."/>
            <person name="Hugenholtz P."/>
            <person name="Woyke T."/>
            <person name="Wu D."/>
            <person name="Tindall B."/>
            <person name="Pomrenke H.G."/>
            <person name="Brambilla E."/>
            <person name="Klenk H.-P."/>
            <person name="Eisen J.A."/>
        </authorList>
    </citation>
    <scope>NUCLEOTIDE SEQUENCE [LARGE SCALE GENOMIC DNA]</scope>
    <source>
        <strain evidence="2">ATCC 49424 / DSM 5305 / JCM 21570 / NBRC 103401 / IFAM 1448</strain>
    </source>
</reference>
<gene>
    <name evidence="1" type="ordered locus">Plabr_1697</name>
</gene>
<dbReference type="STRING" id="756272.Plabr_1697"/>
<name>F0ST97_RUBBR</name>
<evidence type="ECO:0000313" key="2">
    <source>
        <dbReference type="Proteomes" id="UP000006860"/>
    </source>
</evidence>
<dbReference type="AlphaFoldDB" id="F0ST97"/>
<proteinExistence type="predicted"/>
<dbReference type="HOGENOM" id="CLU_2059676_0_0_0"/>
<evidence type="ECO:0000313" key="1">
    <source>
        <dbReference type="EMBL" id="ADY59308.1"/>
    </source>
</evidence>
<sequence>MPRSNFLLSLMMSMSAAGSDRYEMTESEKADDMQFARKQLIRITGEDHEYDLLAWHECLLHFSRTPLIGILPPKETVAESYIGIDKEFPGTHKYILDRLDNEERKRVASLARAADSSAT</sequence>
<dbReference type="KEGG" id="pbs:Plabr_1697"/>
<protein>
    <submittedName>
        <fullName evidence="1">Uncharacterized protein</fullName>
    </submittedName>
</protein>
<dbReference type="EMBL" id="CP002546">
    <property type="protein sequence ID" value="ADY59308.1"/>
    <property type="molecule type" value="Genomic_DNA"/>
</dbReference>
<keyword evidence="2" id="KW-1185">Reference proteome</keyword>
<dbReference type="Proteomes" id="UP000006860">
    <property type="component" value="Chromosome"/>
</dbReference>
<accession>F0ST97</accession>
<organism evidence="1 2">
    <name type="scientific">Rubinisphaera brasiliensis (strain ATCC 49424 / DSM 5305 / JCM 21570 / IAM 15109 / NBRC 103401 / IFAM 1448)</name>
    <name type="common">Planctomyces brasiliensis</name>
    <dbReference type="NCBI Taxonomy" id="756272"/>
    <lineage>
        <taxon>Bacteria</taxon>
        <taxon>Pseudomonadati</taxon>
        <taxon>Planctomycetota</taxon>
        <taxon>Planctomycetia</taxon>
        <taxon>Planctomycetales</taxon>
        <taxon>Planctomycetaceae</taxon>
        <taxon>Rubinisphaera</taxon>
    </lineage>
</organism>